<organism evidence="9 10">
    <name type="scientific">Alginatibacterium sediminis</name>
    <dbReference type="NCBI Taxonomy" id="2164068"/>
    <lineage>
        <taxon>Bacteria</taxon>
        <taxon>Pseudomonadati</taxon>
        <taxon>Pseudomonadota</taxon>
        <taxon>Gammaproteobacteria</taxon>
        <taxon>Alteromonadales</taxon>
        <taxon>Alteromonadaceae</taxon>
        <taxon>Alginatibacterium</taxon>
    </lineage>
</organism>
<comment type="caution">
    <text evidence="9">The sequence shown here is derived from an EMBL/GenBank/DDBJ whole genome shotgun (WGS) entry which is preliminary data.</text>
</comment>
<keyword evidence="3" id="KW-1003">Cell membrane</keyword>
<keyword evidence="5 7" id="KW-1133">Transmembrane helix</keyword>
<dbReference type="GO" id="GO:0005886">
    <property type="term" value="C:plasma membrane"/>
    <property type="evidence" value="ECO:0007669"/>
    <property type="project" value="UniProtKB-SubCell"/>
</dbReference>
<dbReference type="PROSITE" id="PS50928">
    <property type="entry name" value="ABC_TM1"/>
    <property type="match status" value="1"/>
</dbReference>
<keyword evidence="6 7" id="KW-0472">Membrane</keyword>
<sequence>MLTVKAKKYVYSTLMIAVGFVMLTPVFFMISMSLRTRREIMLDPLGLPKTINLDNYGSVMEGMNYAQSMFNTVMITLLTIICVSIIASLAAYPLARIRNKVSNFVYIFITLGLVIPPFAGLTPLYLFMRDLGLLNSHVGLIIVYTVANLPLGVFFYTSFMKSIPIELEEAARLDGASFLKTYWYIILPMLKPITGTLALFVTLTVWNDIVNPMLFLTDDSKFTIMTAVLRFLGTYNVDPTQLFPAAVLASAPLLIFFLLLSKQIVAGMSAGAVKS</sequence>
<dbReference type="PANTHER" id="PTHR43744">
    <property type="entry name" value="ABC TRANSPORTER PERMEASE PROTEIN MG189-RELATED-RELATED"/>
    <property type="match status" value="1"/>
</dbReference>
<keyword evidence="2 7" id="KW-0813">Transport</keyword>
<dbReference type="CDD" id="cd06261">
    <property type="entry name" value="TM_PBP2"/>
    <property type="match status" value="1"/>
</dbReference>
<proteinExistence type="inferred from homology"/>
<evidence type="ECO:0000256" key="6">
    <source>
        <dbReference type="ARBA" id="ARBA00023136"/>
    </source>
</evidence>
<dbReference type="SUPFAM" id="SSF161098">
    <property type="entry name" value="MetI-like"/>
    <property type="match status" value="1"/>
</dbReference>
<dbReference type="Pfam" id="PF00528">
    <property type="entry name" value="BPD_transp_1"/>
    <property type="match status" value="1"/>
</dbReference>
<feature type="transmembrane region" description="Helical" evidence="7">
    <location>
        <begin position="9"/>
        <end position="34"/>
    </location>
</feature>
<evidence type="ECO:0000259" key="8">
    <source>
        <dbReference type="PROSITE" id="PS50928"/>
    </source>
</evidence>
<feature type="domain" description="ABC transmembrane type-1" evidence="8">
    <location>
        <begin position="69"/>
        <end position="260"/>
    </location>
</feature>
<dbReference type="InterPro" id="IPR000515">
    <property type="entry name" value="MetI-like"/>
</dbReference>
<dbReference type="EMBL" id="RAQO01000006">
    <property type="protein sequence ID" value="RKF17957.1"/>
    <property type="molecule type" value="Genomic_DNA"/>
</dbReference>
<evidence type="ECO:0000256" key="7">
    <source>
        <dbReference type="RuleBase" id="RU363032"/>
    </source>
</evidence>
<accession>A0A420EB85</accession>
<evidence type="ECO:0000256" key="1">
    <source>
        <dbReference type="ARBA" id="ARBA00004651"/>
    </source>
</evidence>
<evidence type="ECO:0000256" key="2">
    <source>
        <dbReference type="ARBA" id="ARBA00022448"/>
    </source>
</evidence>
<feature type="transmembrane region" description="Helical" evidence="7">
    <location>
        <begin position="242"/>
        <end position="260"/>
    </location>
</feature>
<dbReference type="Gene3D" id="1.10.3720.10">
    <property type="entry name" value="MetI-like"/>
    <property type="match status" value="1"/>
</dbReference>
<evidence type="ECO:0000256" key="3">
    <source>
        <dbReference type="ARBA" id="ARBA00022475"/>
    </source>
</evidence>
<keyword evidence="4 7" id="KW-0812">Transmembrane</keyword>
<feature type="transmembrane region" description="Helical" evidence="7">
    <location>
        <begin position="138"/>
        <end position="160"/>
    </location>
</feature>
<feature type="transmembrane region" description="Helical" evidence="7">
    <location>
        <begin position="69"/>
        <end position="92"/>
    </location>
</feature>
<feature type="transmembrane region" description="Helical" evidence="7">
    <location>
        <begin position="181"/>
        <end position="206"/>
    </location>
</feature>
<comment type="similarity">
    <text evidence="7">Belongs to the binding-protein-dependent transport system permease family.</text>
</comment>
<dbReference type="Proteomes" id="UP000286482">
    <property type="component" value="Unassembled WGS sequence"/>
</dbReference>
<evidence type="ECO:0000313" key="10">
    <source>
        <dbReference type="Proteomes" id="UP000286482"/>
    </source>
</evidence>
<keyword evidence="10" id="KW-1185">Reference proteome</keyword>
<evidence type="ECO:0000256" key="5">
    <source>
        <dbReference type="ARBA" id="ARBA00022989"/>
    </source>
</evidence>
<name>A0A420EB85_9ALTE</name>
<dbReference type="PANTHER" id="PTHR43744:SF12">
    <property type="entry name" value="ABC TRANSPORTER PERMEASE PROTEIN MG189-RELATED"/>
    <property type="match status" value="1"/>
</dbReference>
<comment type="subcellular location">
    <subcellularLocation>
        <location evidence="1 7">Cell membrane</location>
        <topology evidence="1 7">Multi-pass membrane protein</topology>
    </subcellularLocation>
</comment>
<dbReference type="GO" id="GO:0055085">
    <property type="term" value="P:transmembrane transport"/>
    <property type="evidence" value="ECO:0007669"/>
    <property type="project" value="InterPro"/>
</dbReference>
<gene>
    <name evidence="9" type="ORF">DBZ36_11965</name>
</gene>
<dbReference type="OrthoDB" id="9794684at2"/>
<protein>
    <submittedName>
        <fullName evidence="9">Carbohydrate ABC transporter permease</fullName>
    </submittedName>
</protein>
<evidence type="ECO:0000256" key="4">
    <source>
        <dbReference type="ARBA" id="ARBA00022692"/>
    </source>
</evidence>
<dbReference type="InterPro" id="IPR035906">
    <property type="entry name" value="MetI-like_sf"/>
</dbReference>
<evidence type="ECO:0000313" key="9">
    <source>
        <dbReference type="EMBL" id="RKF17957.1"/>
    </source>
</evidence>
<dbReference type="AlphaFoldDB" id="A0A420EB85"/>
<feature type="transmembrane region" description="Helical" evidence="7">
    <location>
        <begin position="104"/>
        <end position="126"/>
    </location>
</feature>
<reference evidence="9 10" key="1">
    <citation type="submission" date="2018-09" db="EMBL/GenBank/DDBJ databases">
        <authorList>
            <person name="Wang Z."/>
        </authorList>
    </citation>
    <scope>NUCLEOTIDE SEQUENCE [LARGE SCALE GENOMIC DNA]</scope>
    <source>
        <strain evidence="9 10">ALS 81</strain>
    </source>
</reference>